<evidence type="ECO:0000256" key="3">
    <source>
        <dbReference type="ARBA" id="ARBA00022692"/>
    </source>
</evidence>
<reference evidence="9" key="1">
    <citation type="journal article" date="2014" name="Front. Microbiol.">
        <title>High frequency of phylogenetically diverse reductive dehalogenase-homologous genes in deep subseafloor sedimentary metagenomes.</title>
        <authorList>
            <person name="Kawai M."/>
            <person name="Futagami T."/>
            <person name="Toyoda A."/>
            <person name="Takaki Y."/>
            <person name="Nishi S."/>
            <person name="Hori S."/>
            <person name="Arai W."/>
            <person name="Tsubouchi T."/>
            <person name="Morono Y."/>
            <person name="Uchiyama I."/>
            <person name="Ito T."/>
            <person name="Fujiyama A."/>
            <person name="Inagaki F."/>
            <person name="Takami H."/>
        </authorList>
    </citation>
    <scope>NUCLEOTIDE SEQUENCE</scope>
    <source>
        <strain evidence="9">Expedition CK06-06</strain>
    </source>
</reference>
<evidence type="ECO:0000256" key="4">
    <source>
        <dbReference type="ARBA" id="ARBA00022989"/>
    </source>
</evidence>
<keyword evidence="3 7" id="KW-0812">Transmembrane</keyword>
<comment type="subcellular location">
    <subcellularLocation>
        <location evidence="1">Cell membrane</location>
        <topology evidence="1">Single-pass membrane protein</topology>
    </subcellularLocation>
</comment>
<dbReference type="GO" id="GO:0005886">
    <property type="term" value="C:plasma membrane"/>
    <property type="evidence" value="ECO:0007669"/>
    <property type="project" value="UniProtKB-SubCell"/>
</dbReference>
<dbReference type="AlphaFoldDB" id="X1SIV1"/>
<dbReference type="PANTHER" id="PTHR33885:SF3">
    <property type="entry name" value="PHAGE SHOCK PROTEIN C"/>
    <property type="match status" value="1"/>
</dbReference>
<dbReference type="PANTHER" id="PTHR33885">
    <property type="entry name" value="PHAGE SHOCK PROTEIN C"/>
    <property type="match status" value="1"/>
</dbReference>
<accession>X1SIV1</accession>
<evidence type="ECO:0000313" key="9">
    <source>
        <dbReference type="EMBL" id="GAI75345.1"/>
    </source>
</evidence>
<evidence type="ECO:0000256" key="2">
    <source>
        <dbReference type="ARBA" id="ARBA00022475"/>
    </source>
</evidence>
<feature type="transmembrane region" description="Helical" evidence="7">
    <location>
        <begin position="103"/>
        <end position="119"/>
    </location>
</feature>
<keyword evidence="4 7" id="KW-1133">Transmembrane helix</keyword>
<dbReference type="InterPro" id="IPR052027">
    <property type="entry name" value="PspC"/>
</dbReference>
<gene>
    <name evidence="9" type="ORF">S12H4_24159</name>
</gene>
<dbReference type="Pfam" id="PF04024">
    <property type="entry name" value="PspC"/>
    <property type="match status" value="1"/>
</dbReference>
<evidence type="ECO:0000259" key="8">
    <source>
        <dbReference type="Pfam" id="PF04024"/>
    </source>
</evidence>
<comment type="caution">
    <text evidence="9">The sequence shown here is derived from an EMBL/GenBank/DDBJ whole genome shotgun (WGS) entry which is preliminary data.</text>
</comment>
<feature type="compositionally biased region" description="Basic and acidic residues" evidence="6">
    <location>
        <begin position="87"/>
        <end position="96"/>
    </location>
</feature>
<dbReference type="EMBL" id="BARW01013033">
    <property type="protein sequence ID" value="GAI75345.1"/>
    <property type="molecule type" value="Genomic_DNA"/>
</dbReference>
<protein>
    <recommendedName>
        <fullName evidence="8">Phage shock protein PspC N-terminal domain-containing protein</fullName>
    </recommendedName>
</protein>
<name>X1SIV1_9ZZZZ</name>
<feature type="transmembrane region" description="Helical" evidence="7">
    <location>
        <begin position="22"/>
        <end position="47"/>
    </location>
</feature>
<dbReference type="InterPro" id="IPR007168">
    <property type="entry name" value="Phageshock_PspC_N"/>
</dbReference>
<feature type="non-terminal residue" evidence="9">
    <location>
        <position position="120"/>
    </location>
</feature>
<organism evidence="9">
    <name type="scientific">marine sediment metagenome</name>
    <dbReference type="NCBI Taxonomy" id="412755"/>
    <lineage>
        <taxon>unclassified sequences</taxon>
        <taxon>metagenomes</taxon>
        <taxon>ecological metagenomes</taxon>
    </lineage>
</organism>
<keyword evidence="5 7" id="KW-0472">Membrane</keyword>
<evidence type="ECO:0000256" key="6">
    <source>
        <dbReference type="SAM" id="MobiDB-lite"/>
    </source>
</evidence>
<feature type="domain" description="Phage shock protein PspC N-terminal" evidence="8">
    <location>
        <begin position="1"/>
        <end position="47"/>
    </location>
</feature>
<feature type="region of interest" description="Disordered" evidence="6">
    <location>
        <begin position="77"/>
        <end position="96"/>
    </location>
</feature>
<keyword evidence="2" id="KW-1003">Cell membrane</keyword>
<evidence type="ECO:0000256" key="1">
    <source>
        <dbReference type="ARBA" id="ARBA00004162"/>
    </source>
</evidence>
<evidence type="ECO:0000256" key="5">
    <source>
        <dbReference type="ARBA" id="ARBA00023136"/>
    </source>
</evidence>
<sequence>MVWGVCGGLAKYFDMDPTIVRIIFVLLIFANGIGILAYIIMAIVVPLEGSKATAPKEAIKENVEELKSTASELGREIRSTFTDTEEETKPEAASETHHRRRNILGIILIVAGVLFLMGSL</sequence>
<proteinExistence type="predicted"/>
<evidence type="ECO:0000256" key="7">
    <source>
        <dbReference type="SAM" id="Phobius"/>
    </source>
</evidence>